<organism evidence="2 3">
    <name type="scientific">Micromonospora mirobrigensis</name>
    <dbReference type="NCBI Taxonomy" id="262898"/>
    <lineage>
        <taxon>Bacteria</taxon>
        <taxon>Bacillati</taxon>
        <taxon>Actinomycetota</taxon>
        <taxon>Actinomycetes</taxon>
        <taxon>Micromonosporales</taxon>
        <taxon>Micromonosporaceae</taxon>
        <taxon>Micromonospora</taxon>
    </lineage>
</organism>
<evidence type="ECO:0000313" key="2">
    <source>
        <dbReference type="EMBL" id="SCE80372.1"/>
    </source>
</evidence>
<evidence type="ECO:0000313" key="3">
    <source>
        <dbReference type="Proteomes" id="UP000199504"/>
    </source>
</evidence>
<dbReference type="SUPFAM" id="SSF49785">
    <property type="entry name" value="Galactose-binding domain-like"/>
    <property type="match status" value="1"/>
</dbReference>
<dbReference type="Gene3D" id="2.60.120.260">
    <property type="entry name" value="Galactose-binding domain-like"/>
    <property type="match status" value="1"/>
</dbReference>
<dbReference type="AlphaFoldDB" id="A0A1C4V8X9"/>
<proteinExistence type="predicted"/>
<gene>
    <name evidence="2" type="ORF">GA0070564_1011041</name>
</gene>
<name>A0A1C4V8X9_9ACTN</name>
<evidence type="ECO:0000256" key="1">
    <source>
        <dbReference type="SAM" id="SignalP"/>
    </source>
</evidence>
<dbReference type="EMBL" id="FMCX01000001">
    <property type="protein sequence ID" value="SCE80372.1"/>
    <property type="molecule type" value="Genomic_DNA"/>
</dbReference>
<dbReference type="InterPro" id="IPR008979">
    <property type="entry name" value="Galactose-bd-like_sf"/>
</dbReference>
<feature type="signal peptide" evidence="1">
    <location>
        <begin position="1"/>
        <end position="26"/>
    </location>
</feature>
<dbReference type="SUPFAM" id="SSF50939">
    <property type="entry name" value="Sialidases"/>
    <property type="match status" value="1"/>
</dbReference>
<dbReference type="OrthoDB" id="41724at2"/>
<dbReference type="Gene3D" id="2.120.10.10">
    <property type="match status" value="1"/>
</dbReference>
<protein>
    <submittedName>
        <fullName evidence="2">BNR repeat-like domain-containing protein</fullName>
    </submittedName>
</protein>
<accession>A0A1C4V8X9</accession>
<feature type="chain" id="PRO_5008705611" evidence="1">
    <location>
        <begin position="27"/>
        <end position="775"/>
    </location>
</feature>
<keyword evidence="1" id="KW-0732">Signal</keyword>
<dbReference type="Proteomes" id="UP000199504">
    <property type="component" value="Unassembled WGS sequence"/>
</dbReference>
<reference evidence="3" key="1">
    <citation type="submission" date="2016-06" db="EMBL/GenBank/DDBJ databases">
        <authorList>
            <person name="Varghese N."/>
            <person name="Submissions Spin"/>
        </authorList>
    </citation>
    <scope>NUCLEOTIDE SEQUENCE [LARGE SCALE GENOMIC DNA]</scope>
    <source>
        <strain evidence="3">DSM 44830</strain>
    </source>
</reference>
<keyword evidence="3" id="KW-1185">Reference proteome</keyword>
<dbReference type="RefSeq" id="WP_091603187.1">
    <property type="nucleotide sequence ID" value="NZ_FMCX01000001.1"/>
</dbReference>
<dbReference type="InterPro" id="IPR036278">
    <property type="entry name" value="Sialidase_sf"/>
</dbReference>
<dbReference type="CDD" id="cd15482">
    <property type="entry name" value="Sialidase_non-viral"/>
    <property type="match status" value="1"/>
</dbReference>
<sequence>MNRGAIFTVAVLLAASGAVVSGGAPAEAVTRDEVAGLSPTAPALVVGPAGTVYDPVGDPPTWYAMTEAHDSGSVDAPNRLVHGGFLTNYDGGGYSPPGQMWSTDLAQTFTPTSPEGYETSARLDDGRVVRPVFTGQTSVSLNERTIRVQYSVDDGVTFFSEVNARLNIAPQTFFHPTANFFPNSVIQVPGGPLLMAGYAQIKDAGGNQVGTSLLMQSTDGGNSWTLRSTITQGTTAQTYSETAIVITSNGDLLAVSRSSSYDNLWARRSTDLGLTWTAAPQGIPEFAISGGVRPFGRINPRLALLPNGILVLVAGRPDNHVAVSYDGTGKVWSAKQVFYANHDTADPQNMNKGSSGNADFAWTEANRAALLADTCHAIRYNNVDSNKCTLFGGTMSGGTTQFQLKRAFADILTPDTGKIDLVSKAASGAVQLTGDLGAVPGHPRTGARGAVDGSNEAWSSAVRSGSGTGTLDLTLDRAYTLSKVGLSLAIGATEDATVQTRLNVTDPWSDWYTVTGQRSYALKYSAGLTPRTARYVRVVTGAASACPTGVTAPCSVLNEVELYANDVDSFENDPVNGIPRGYSIDRTVDGSTGYLGIWVSQATAGSGTRRVLRIADSSTVHLPAIRRVDSSGPTKTLEFRFHPDKWRPSGTGVPTSGFLFDVLASPVNGTRPAAYHLAAWFDGTIRAYVGGTWRILGTGPAFDPSTSCAPTCVWSTIKVQATTTQATVSVGGTVIGTTTRSDGTTSNLTGHQFAASSTAYQDETFLVDDVYTSNS</sequence>